<dbReference type="EMBL" id="MU865573">
    <property type="protein sequence ID" value="KAK4221210.1"/>
    <property type="molecule type" value="Genomic_DNA"/>
</dbReference>
<organism evidence="1 2">
    <name type="scientific">Podospora fimiseda</name>
    <dbReference type="NCBI Taxonomy" id="252190"/>
    <lineage>
        <taxon>Eukaryota</taxon>
        <taxon>Fungi</taxon>
        <taxon>Dikarya</taxon>
        <taxon>Ascomycota</taxon>
        <taxon>Pezizomycotina</taxon>
        <taxon>Sordariomycetes</taxon>
        <taxon>Sordariomycetidae</taxon>
        <taxon>Sordariales</taxon>
        <taxon>Podosporaceae</taxon>
        <taxon>Podospora</taxon>
    </lineage>
</organism>
<feature type="non-terminal residue" evidence="1">
    <location>
        <position position="141"/>
    </location>
</feature>
<gene>
    <name evidence="1" type="ORF">QBC38DRAFT_343461</name>
</gene>
<dbReference type="PANTHER" id="PTHR38166">
    <property type="entry name" value="C2H2-TYPE DOMAIN-CONTAINING PROTEIN-RELATED"/>
    <property type="match status" value="1"/>
</dbReference>
<accession>A0AAN6YNV1</accession>
<sequence length="141" mass="17010">LACPYLKKNPGEYRCCQKYGFQKIKEVKQHLRRRHMLHGFICRRCQLLLESHDALMDHITQEVPCTTRPPLYDRITEHQRLRLMQYPSRGKSLEQQWYGVWDIIFPGLDRPKDIYLQTEAETTMNSLWSLWDEQKKDIICD</sequence>
<evidence type="ECO:0000313" key="1">
    <source>
        <dbReference type="EMBL" id="KAK4221210.1"/>
    </source>
</evidence>
<dbReference type="Proteomes" id="UP001301958">
    <property type="component" value="Unassembled WGS sequence"/>
</dbReference>
<feature type="non-terminal residue" evidence="1">
    <location>
        <position position="1"/>
    </location>
</feature>
<proteinExistence type="predicted"/>
<dbReference type="PANTHER" id="PTHR38166:SF1">
    <property type="entry name" value="C2H2-TYPE DOMAIN-CONTAINING PROTEIN"/>
    <property type="match status" value="1"/>
</dbReference>
<protein>
    <recommendedName>
        <fullName evidence="3">C2H2-type domain-containing protein</fullName>
    </recommendedName>
</protein>
<keyword evidence="2" id="KW-1185">Reference proteome</keyword>
<comment type="caution">
    <text evidence="1">The sequence shown here is derived from an EMBL/GenBank/DDBJ whole genome shotgun (WGS) entry which is preliminary data.</text>
</comment>
<dbReference type="AlphaFoldDB" id="A0AAN6YNV1"/>
<reference evidence="1" key="2">
    <citation type="submission" date="2023-05" db="EMBL/GenBank/DDBJ databases">
        <authorList>
            <consortium name="Lawrence Berkeley National Laboratory"/>
            <person name="Steindorff A."/>
            <person name="Hensen N."/>
            <person name="Bonometti L."/>
            <person name="Westerberg I."/>
            <person name="Brannstrom I.O."/>
            <person name="Guillou S."/>
            <person name="Cros-Aarteil S."/>
            <person name="Calhoun S."/>
            <person name="Haridas S."/>
            <person name="Kuo A."/>
            <person name="Mondo S."/>
            <person name="Pangilinan J."/>
            <person name="Riley R."/>
            <person name="Labutti K."/>
            <person name="Andreopoulos B."/>
            <person name="Lipzen A."/>
            <person name="Chen C."/>
            <person name="Yanf M."/>
            <person name="Daum C."/>
            <person name="Ng V."/>
            <person name="Clum A."/>
            <person name="Ohm R."/>
            <person name="Martin F."/>
            <person name="Silar P."/>
            <person name="Natvig D."/>
            <person name="Lalanne C."/>
            <person name="Gautier V."/>
            <person name="Ament-Velasquez S.L."/>
            <person name="Kruys A."/>
            <person name="Hutchinson M.I."/>
            <person name="Powell A.J."/>
            <person name="Barry K."/>
            <person name="Miller A.N."/>
            <person name="Grigoriev I.V."/>
            <person name="Debuchy R."/>
            <person name="Gladieux P."/>
            <person name="Thoren M.H."/>
            <person name="Johannesson H."/>
        </authorList>
    </citation>
    <scope>NUCLEOTIDE SEQUENCE</scope>
    <source>
        <strain evidence="1">CBS 990.96</strain>
    </source>
</reference>
<evidence type="ECO:0000313" key="2">
    <source>
        <dbReference type="Proteomes" id="UP001301958"/>
    </source>
</evidence>
<reference evidence="1" key="1">
    <citation type="journal article" date="2023" name="Mol. Phylogenet. Evol.">
        <title>Genome-scale phylogeny and comparative genomics of the fungal order Sordariales.</title>
        <authorList>
            <person name="Hensen N."/>
            <person name="Bonometti L."/>
            <person name="Westerberg I."/>
            <person name="Brannstrom I.O."/>
            <person name="Guillou S."/>
            <person name="Cros-Aarteil S."/>
            <person name="Calhoun S."/>
            <person name="Haridas S."/>
            <person name="Kuo A."/>
            <person name="Mondo S."/>
            <person name="Pangilinan J."/>
            <person name="Riley R."/>
            <person name="LaButti K."/>
            <person name="Andreopoulos B."/>
            <person name="Lipzen A."/>
            <person name="Chen C."/>
            <person name="Yan M."/>
            <person name="Daum C."/>
            <person name="Ng V."/>
            <person name="Clum A."/>
            <person name="Steindorff A."/>
            <person name="Ohm R.A."/>
            <person name="Martin F."/>
            <person name="Silar P."/>
            <person name="Natvig D.O."/>
            <person name="Lalanne C."/>
            <person name="Gautier V."/>
            <person name="Ament-Velasquez S.L."/>
            <person name="Kruys A."/>
            <person name="Hutchinson M.I."/>
            <person name="Powell A.J."/>
            <person name="Barry K."/>
            <person name="Miller A.N."/>
            <person name="Grigoriev I.V."/>
            <person name="Debuchy R."/>
            <person name="Gladieux P."/>
            <person name="Hiltunen Thoren M."/>
            <person name="Johannesson H."/>
        </authorList>
    </citation>
    <scope>NUCLEOTIDE SEQUENCE</scope>
    <source>
        <strain evidence="1">CBS 990.96</strain>
    </source>
</reference>
<evidence type="ECO:0008006" key="3">
    <source>
        <dbReference type="Google" id="ProtNLM"/>
    </source>
</evidence>
<name>A0AAN6YNV1_9PEZI</name>